<dbReference type="AlphaFoldDB" id="A0A1T4XP82"/>
<dbReference type="Proteomes" id="UP000190027">
    <property type="component" value="Unassembled WGS sequence"/>
</dbReference>
<evidence type="ECO:0000313" key="2">
    <source>
        <dbReference type="Proteomes" id="UP000190027"/>
    </source>
</evidence>
<organism evidence="1 2">
    <name type="scientific">Paucidesulfovibrio gracilis DSM 16080</name>
    <dbReference type="NCBI Taxonomy" id="1121449"/>
    <lineage>
        <taxon>Bacteria</taxon>
        <taxon>Pseudomonadati</taxon>
        <taxon>Thermodesulfobacteriota</taxon>
        <taxon>Desulfovibrionia</taxon>
        <taxon>Desulfovibrionales</taxon>
        <taxon>Desulfovibrionaceae</taxon>
        <taxon>Paucidesulfovibrio</taxon>
    </lineage>
</organism>
<evidence type="ECO:0000313" key="1">
    <source>
        <dbReference type="EMBL" id="SKA91370.1"/>
    </source>
</evidence>
<gene>
    <name evidence="1" type="ORF">SAMN02745704_02325</name>
</gene>
<name>A0A1T4XP82_9BACT</name>
<accession>A0A1T4XP82</accession>
<proteinExistence type="predicted"/>
<keyword evidence="2" id="KW-1185">Reference proteome</keyword>
<sequence>MSAMRCEICGARLDDREFYLGVRGRCVCPACVPLFRSVVPQGRPGSTPRGQWFDTVPNGPTSRRTVLVGNAPHLRPMFR</sequence>
<protein>
    <submittedName>
        <fullName evidence="1">Uncharacterized protein</fullName>
    </submittedName>
</protein>
<reference evidence="1 2" key="1">
    <citation type="submission" date="2017-02" db="EMBL/GenBank/DDBJ databases">
        <authorList>
            <person name="Peterson S.W."/>
        </authorList>
    </citation>
    <scope>NUCLEOTIDE SEQUENCE [LARGE SCALE GENOMIC DNA]</scope>
    <source>
        <strain evidence="1 2">DSM 16080</strain>
    </source>
</reference>
<dbReference type="EMBL" id="FUYC01000014">
    <property type="protein sequence ID" value="SKA91370.1"/>
    <property type="molecule type" value="Genomic_DNA"/>
</dbReference>